<protein>
    <submittedName>
        <fullName evidence="2">Uncharacterized protein</fullName>
    </submittedName>
</protein>
<dbReference type="EMBL" id="JBCGBO010000025">
    <property type="protein sequence ID" value="KAK9174804.1"/>
    <property type="molecule type" value="Genomic_DNA"/>
</dbReference>
<dbReference type="AlphaFoldDB" id="A0AAP0LKP1"/>
<proteinExistence type="predicted"/>
<name>A0AAP0LKP1_9ROSI</name>
<sequence>MKEWVTQTYVHGKRKVMVDIRDSNTTWSSMHSLLPREWIDGDVIVDAYYHVSDHACLLLALYLAQSPLNRVRHQLMQEARKLQVACVFFFFWFANHFVAL</sequence>
<evidence type="ECO:0000256" key="1">
    <source>
        <dbReference type="SAM" id="Phobius"/>
    </source>
</evidence>
<organism evidence="2 3">
    <name type="scientific">Citrus x changshan-huyou</name>
    <dbReference type="NCBI Taxonomy" id="2935761"/>
    <lineage>
        <taxon>Eukaryota</taxon>
        <taxon>Viridiplantae</taxon>
        <taxon>Streptophyta</taxon>
        <taxon>Embryophyta</taxon>
        <taxon>Tracheophyta</taxon>
        <taxon>Spermatophyta</taxon>
        <taxon>Magnoliopsida</taxon>
        <taxon>eudicotyledons</taxon>
        <taxon>Gunneridae</taxon>
        <taxon>Pentapetalae</taxon>
        <taxon>rosids</taxon>
        <taxon>malvids</taxon>
        <taxon>Sapindales</taxon>
        <taxon>Rutaceae</taxon>
        <taxon>Aurantioideae</taxon>
        <taxon>Citrus</taxon>
    </lineage>
</organism>
<keyword evidence="1" id="KW-1133">Transmembrane helix</keyword>
<keyword evidence="3" id="KW-1185">Reference proteome</keyword>
<dbReference type="Proteomes" id="UP001428341">
    <property type="component" value="Unassembled WGS sequence"/>
</dbReference>
<keyword evidence="1" id="KW-0812">Transmembrane</keyword>
<feature type="transmembrane region" description="Helical" evidence="1">
    <location>
        <begin position="82"/>
        <end position="99"/>
    </location>
</feature>
<accession>A0AAP0LKP1</accession>
<comment type="caution">
    <text evidence="2">The sequence shown here is derived from an EMBL/GenBank/DDBJ whole genome shotgun (WGS) entry which is preliminary data.</text>
</comment>
<evidence type="ECO:0000313" key="2">
    <source>
        <dbReference type="EMBL" id="KAK9174804.1"/>
    </source>
</evidence>
<keyword evidence="1" id="KW-0472">Membrane</keyword>
<gene>
    <name evidence="2" type="ORF">WN944_026808</name>
</gene>
<reference evidence="2 3" key="1">
    <citation type="submission" date="2024-05" db="EMBL/GenBank/DDBJ databases">
        <title>Haplotype-resolved chromosome-level genome assembly of Huyou (Citrus changshanensis).</title>
        <authorList>
            <person name="Miao C."/>
            <person name="Chen W."/>
            <person name="Wu Y."/>
            <person name="Wang L."/>
            <person name="Zhao S."/>
            <person name="Grierson D."/>
            <person name="Xu C."/>
            <person name="Chen K."/>
        </authorList>
    </citation>
    <scope>NUCLEOTIDE SEQUENCE [LARGE SCALE GENOMIC DNA]</scope>
    <source>
        <strain evidence="2">01-14</strain>
        <tissue evidence="2">Leaf</tissue>
    </source>
</reference>
<evidence type="ECO:0000313" key="3">
    <source>
        <dbReference type="Proteomes" id="UP001428341"/>
    </source>
</evidence>